<dbReference type="Gene3D" id="3.30.420.10">
    <property type="entry name" value="Ribonuclease H-like superfamily/Ribonuclease H"/>
    <property type="match status" value="1"/>
</dbReference>
<comment type="catalytic activity">
    <reaction evidence="1">
        <text>Endonucleolytic cleavage to 5'-phosphomonoester.</text>
        <dbReference type="EC" id="3.1.26.4"/>
    </reaction>
</comment>
<keyword evidence="8" id="KW-0479">Metal-binding</keyword>
<dbReference type="InterPro" id="IPR011320">
    <property type="entry name" value="RNase_H1_N"/>
</dbReference>
<dbReference type="AlphaFoldDB" id="A0A8H6W8S3"/>
<gene>
    <name evidence="14" type="ORF">MIND_00518300</name>
</gene>
<keyword evidence="15" id="KW-1185">Reference proteome</keyword>
<evidence type="ECO:0000256" key="6">
    <source>
        <dbReference type="ARBA" id="ARBA00017721"/>
    </source>
</evidence>
<feature type="compositionally biased region" description="Polar residues" evidence="12">
    <location>
        <begin position="77"/>
        <end position="88"/>
    </location>
</feature>
<dbReference type="GO" id="GO:0004523">
    <property type="term" value="F:RNA-DNA hybrid ribonuclease activity"/>
    <property type="evidence" value="ECO:0007669"/>
    <property type="project" value="UniProtKB-EC"/>
</dbReference>
<dbReference type="Pfam" id="PF01693">
    <property type="entry name" value="Cauli_VI"/>
    <property type="match status" value="1"/>
</dbReference>
<dbReference type="FunFam" id="3.40.970.10:FF:000002">
    <property type="entry name" value="Ribonuclease H"/>
    <property type="match status" value="1"/>
</dbReference>
<dbReference type="GO" id="GO:0046872">
    <property type="term" value="F:metal ion binding"/>
    <property type="evidence" value="ECO:0007669"/>
    <property type="project" value="UniProtKB-KW"/>
</dbReference>
<comment type="caution">
    <text evidence="14">The sequence shown here is derived from an EMBL/GenBank/DDBJ whole genome shotgun (WGS) entry which is preliminary data.</text>
</comment>
<evidence type="ECO:0000256" key="5">
    <source>
        <dbReference type="ARBA" id="ARBA00012180"/>
    </source>
</evidence>
<dbReference type="SUPFAM" id="SSF53098">
    <property type="entry name" value="Ribonuclease H-like"/>
    <property type="match status" value="1"/>
</dbReference>
<dbReference type="InterPro" id="IPR009027">
    <property type="entry name" value="Ribosomal_bL9/RNase_H1_N"/>
</dbReference>
<evidence type="ECO:0000256" key="8">
    <source>
        <dbReference type="ARBA" id="ARBA00022723"/>
    </source>
</evidence>
<feature type="compositionally biased region" description="Low complexity" evidence="12">
    <location>
        <begin position="330"/>
        <end position="345"/>
    </location>
</feature>
<comment type="function">
    <text evidence="3">Endonuclease that specifically degrades the RNA of RNA-DNA hybrids.</text>
</comment>
<dbReference type="SUPFAM" id="SSF55658">
    <property type="entry name" value="L9 N-domain-like"/>
    <property type="match status" value="1"/>
</dbReference>
<sequence>MPVYAVKKGRQTGLFDTWDQCEAQVKGFQGAKFKKFNSNAEALAWIDGETTTTTSNITASTSTASTSSGATKRTSSELQATSETTSAPATGTKQVVYSDGACKNNGKPNALGGIGVWWGPNDPRNLSERCPGKQTNNRAELIAILRVLEETPLSTEPLYIKTDSRYSISSLTEWYPGWIRNGWRTSAGPVLNKELIQYVLAHLDNRKTRGQEIVLQYVKGHSGNPGNDAADALAVAGTFLPQTPERDWVKLKAELERSQQQEVRTQSPPKIRKVASPTQSPSKSAAPSTSQGSRTRSPPKIRAAAARGPPQSPSKPGVVVAPPTSQELNDYAAGLLDDPAADLSF</sequence>
<evidence type="ECO:0000313" key="14">
    <source>
        <dbReference type="EMBL" id="KAF7307246.1"/>
    </source>
</evidence>
<feature type="region of interest" description="Disordered" evidence="12">
    <location>
        <begin position="257"/>
        <end position="345"/>
    </location>
</feature>
<dbReference type="GO" id="GO:0003676">
    <property type="term" value="F:nucleic acid binding"/>
    <property type="evidence" value="ECO:0007669"/>
    <property type="project" value="InterPro"/>
</dbReference>
<dbReference type="Proteomes" id="UP000636479">
    <property type="component" value="Unassembled WGS sequence"/>
</dbReference>
<evidence type="ECO:0000256" key="3">
    <source>
        <dbReference type="ARBA" id="ARBA00004065"/>
    </source>
</evidence>
<evidence type="ECO:0000256" key="1">
    <source>
        <dbReference type="ARBA" id="ARBA00000077"/>
    </source>
</evidence>
<evidence type="ECO:0000256" key="11">
    <source>
        <dbReference type="ARBA" id="ARBA00022842"/>
    </source>
</evidence>
<keyword evidence="7" id="KW-0540">Nuclease</keyword>
<reference evidence="14" key="1">
    <citation type="submission" date="2020-05" db="EMBL/GenBank/DDBJ databases">
        <title>Mycena genomes resolve the evolution of fungal bioluminescence.</title>
        <authorList>
            <person name="Tsai I.J."/>
        </authorList>
    </citation>
    <scope>NUCLEOTIDE SEQUENCE</scope>
    <source>
        <strain evidence="14">171206Taipei</strain>
    </source>
</reference>
<dbReference type="CDD" id="cd09280">
    <property type="entry name" value="RNase_HI_eukaryote_like"/>
    <property type="match status" value="1"/>
</dbReference>
<protein>
    <recommendedName>
        <fullName evidence="6">Ribonuclease H</fullName>
        <ecNumber evidence="5">3.1.26.4</ecNumber>
    </recommendedName>
</protein>
<evidence type="ECO:0000256" key="9">
    <source>
        <dbReference type="ARBA" id="ARBA00022759"/>
    </source>
</evidence>
<evidence type="ECO:0000256" key="4">
    <source>
        <dbReference type="ARBA" id="ARBA00005300"/>
    </source>
</evidence>
<dbReference type="EMBL" id="JACAZF010000004">
    <property type="protein sequence ID" value="KAF7307246.1"/>
    <property type="molecule type" value="Genomic_DNA"/>
</dbReference>
<dbReference type="InterPro" id="IPR037056">
    <property type="entry name" value="RNase_H1_N_sf"/>
</dbReference>
<feature type="region of interest" description="Disordered" evidence="12">
    <location>
        <begin position="55"/>
        <end position="88"/>
    </location>
</feature>
<evidence type="ECO:0000259" key="13">
    <source>
        <dbReference type="PROSITE" id="PS50879"/>
    </source>
</evidence>
<evidence type="ECO:0000256" key="7">
    <source>
        <dbReference type="ARBA" id="ARBA00022722"/>
    </source>
</evidence>
<keyword evidence="11" id="KW-0460">Magnesium</keyword>
<evidence type="ECO:0000256" key="2">
    <source>
        <dbReference type="ARBA" id="ARBA00001946"/>
    </source>
</evidence>
<dbReference type="Gene3D" id="3.40.970.10">
    <property type="entry name" value="Ribonuclease H1, N-terminal domain"/>
    <property type="match status" value="1"/>
</dbReference>
<keyword evidence="10" id="KW-0378">Hydrolase</keyword>
<dbReference type="InterPro" id="IPR050092">
    <property type="entry name" value="RNase_H"/>
</dbReference>
<dbReference type="PANTHER" id="PTHR10642:SF26">
    <property type="entry name" value="RIBONUCLEASE H1"/>
    <property type="match status" value="1"/>
</dbReference>
<dbReference type="GeneID" id="59344489"/>
<dbReference type="InterPro" id="IPR012337">
    <property type="entry name" value="RNaseH-like_sf"/>
</dbReference>
<keyword evidence="9" id="KW-0255">Endonuclease</keyword>
<dbReference type="RefSeq" id="XP_037222265.1">
    <property type="nucleotide sequence ID" value="XM_037361973.1"/>
</dbReference>
<dbReference type="PANTHER" id="PTHR10642">
    <property type="entry name" value="RIBONUCLEASE H1"/>
    <property type="match status" value="1"/>
</dbReference>
<dbReference type="InterPro" id="IPR002156">
    <property type="entry name" value="RNaseH_domain"/>
</dbReference>
<organism evidence="14 15">
    <name type="scientific">Mycena indigotica</name>
    <dbReference type="NCBI Taxonomy" id="2126181"/>
    <lineage>
        <taxon>Eukaryota</taxon>
        <taxon>Fungi</taxon>
        <taxon>Dikarya</taxon>
        <taxon>Basidiomycota</taxon>
        <taxon>Agaricomycotina</taxon>
        <taxon>Agaricomycetes</taxon>
        <taxon>Agaricomycetidae</taxon>
        <taxon>Agaricales</taxon>
        <taxon>Marasmiineae</taxon>
        <taxon>Mycenaceae</taxon>
        <taxon>Mycena</taxon>
    </lineage>
</organism>
<dbReference type="Pfam" id="PF00075">
    <property type="entry name" value="RNase_H"/>
    <property type="match status" value="1"/>
</dbReference>
<comment type="cofactor">
    <cofactor evidence="2">
        <name>Mg(2+)</name>
        <dbReference type="ChEBI" id="CHEBI:18420"/>
    </cofactor>
</comment>
<dbReference type="InterPro" id="IPR036397">
    <property type="entry name" value="RNaseH_sf"/>
</dbReference>
<dbReference type="GO" id="GO:0043137">
    <property type="term" value="P:DNA replication, removal of RNA primer"/>
    <property type="evidence" value="ECO:0007669"/>
    <property type="project" value="TreeGrafter"/>
</dbReference>
<comment type="similarity">
    <text evidence="4">Belongs to the RNase H family.</text>
</comment>
<name>A0A8H6W8S3_9AGAR</name>
<evidence type="ECO:0000256" key="12">
    <source>
        <dbReference type="SAM" id="MobiDB-lite"/>
    </source>
</evidence>
<dbReference type="EC" id="3.1.26.4" evidence="5"/>
<evidence type="ECO:0000313" key="15">
    <source>
        <dbReference type="Proteomes" id="UP000636479"/>
    </source>
</evidence>
<evidence type="ECO:0000256" key="10">
    <source>
        <dbReference type="ARBA" id="ARBA00022801"/>
    </source>
</evidence>
<proteinExistence type="inferred from homology"/>
<feature type="compositionally biased region" description="Low complexity" evidence="12">
    <location>
        <begin position="55"/>
        <end position="73"/>
    </location>
</feature>
<feature type="compositionally biased region" description="Polar residues" evidence="12">
    <location>
        <begin position="276"/>
        <end position="296"/>
    </location>
</feature>
<dbReference type="PROSITE" id="PS50879">
    <property type="entry name" value="RNASE_H_1"/>
    <property type="match status" value="1"/>
</dbReference>
<dbReference type="OrthoDB" id="245563at2759"/>
<accession>A0A8H6W8S3</accession>
<feature type="domain" description="RNase H type-1" evidence="13">
    <location>
        <begin position="90"/>
        <end position="239"/>
    </location>
</feature>